<name>A0A6S7GW58_PARCT</name>
<dbReference type="Pfam" id="PF05699">
    <property type="entry name" value="Dimer_Tnp_hAT"/>
    <property type="match status" value="1"/>
</dbReference>
<feature type="non-terminal residue" evidence="3">
    <location>
        <position position="1021"/>
    </location>
</feature>
<comment type="caution">
    <text evidence="3">The sequence shown here is derived from an EMBL/GenBank/DDBJ whole genome shotgun (WGS) entry which is preliminary data.</text>
</comment>
<dbReference type="Gene3D" id="3.30.420.10">
    <property type="entry name" value="Ribonuclease H-like superfamily/Ribonuclease H"/>
    <property type="match status" value="1"/>
</dbReference>
<dbReference type="AlphaFoldDB" id="A0A6S7GW58"/>
<dbReference type="InterPro" id="IPR051223">
    <property type="entry name" value="Polycystin"/>
</dbReference>
<sequence length="1021" mass="113484">LKQVVLRYFYALDLDKALDRCSQSCHICASLQKIPNCLIEQSTSDPPDAVGLSFAADVMKRNKQLIVVVRETTTSFTTSCIIENERHDTLRASLIFLCLELRPISGPRAVIRVDPAPGFASLSNDEELRRHKITVEIGRVKNVNKNPVAEKCIAELGDELLRVSPEGGAVSPVTLAIATANLNTRIRDRGLSAREMWYQRDQFTNSQLPISDLHLIREQHSHRIHNHPASEKSKTPSGQRRASPALQVGDLYFIANPDLGGCFGTGRGRLNVTGPILEFDTGVMVEDKAYAISLLVSTSYHGFAVRQHLNNIFIHVAKGLPPGPVVRFDGSCSISPISGIAMETNFTVSCVNWVDDDAPLTVEFSHQIKGVRTVFFVREIPIRARVSATLWLQAGDEDNDYSLNVSAVVKDRFGAKAGEDFTVEVVPQPAENNILNQLQNLASGDAMGELFETGNGGAALQLTETLTSNLKELSDGDKGFSNLLRGASNLVGGIGQMTTSIAKTASNTSSENGASDQVKRSIGLIDNIQGVLLDNLVSNEPPVNIESDELSMQIEKVMIRDAAHKNNVIKGAKFGSPSAGALGIGNIVWNRNKTILQMQPVDIKIAVVNKNPFSWDKTTSKSLSSSVVDIKFQSDMNVSTSNVSEDFSITIPRDTTLFPEPDSFFLKPSHENTTAKTKEYLKYHRFERKNDFTSINFEIRPEEPGIQFRVYLKKGSKPDIMKRDFELEYELPDLSSCLAGNESVFNSSVDQSESDENKTIYVDLRNCTRDPYTVFVSNVDMNGIGRYWFAVQHLEPLDNNEDVGNLAKTDSRRRRSVSCEGEGGRRVRRSCVIIPPAPPKPTDPPKVVHFEAPDNLGFDGKFFFPNQTPNYNLSMFESSCLYWHEENETWTEFYNVDRDLLEVEKCMYHNSIMDESNPRAKTAADVVDKMFQDGLCDLLPVLCEAATILASIPATSCTAESSFSGLQRVKTYRRWTMGEERLNSIAVINIERAYASQTIKNDMIKIIDTFGRRNGRDSYFF</sequence>
<dbReference type="Proteomes" id="UP001152795">
    <property type="component" value="Unassembled WGS sequence"/>
</dbReference>
<reference evidence="3" key="1">
    <citation type="submission" date="2020-04" db="EMBL/GenBank/DDBJ databases">
        <authorList>
            <person name="Alioto T."/>
            <person name="Alioto T."/>
            <person name="Gomez Garrido J."/>
        </authorList>
    </citation>
    <scope>NUCLEOTIDE SEQUENCE</scope>
    <source>
        <strain evidence="3">A484AB</strain>
    </source>
</reference>
<organism evidence="3 4">
    <name type="scientific">Paramuricea clavata</name>
    <name type="common">Red gorgonian</name>
    <name type="synonym">Violescent sea-whip</name>
    <dbReference type="NCBI Taxonomy" id="317549"/>
    <lineage>
        <taxon>Eukaryota</taxon>
        <taxon>Metazoa</taxon>
        <taxon>Cnidaria</taxon>
        <taxon>Anthozoa</taxon>
        <taxon>Octocorallia</taxon>
        <taxon>Malacalcyonacea</taxon>
        <taxon>Plexauridae</taxon>
        <taxon>Paramuricea</taxon>
    </lineage>
</organism>
<dbReference type="InterPro" id="IPR008906">
    <property type="entry name" value="HATC_C_dom"/>
</dbReference>
<feature type="domain" description="HAT C-terminal dimerisation" evidence="2">
    <location>
        <begin position="937"/>
        <end position="992"/>
    </location>
</feature>
<dbReference type="Pfam" id="PF02010">
    <property type="entry name" value="REJ"/>
    <property type="match status" value="1"/>
</dbReference>
<dbReference type="GO" id="GO:0003676">
    <property type="term" value="F:nucleic acid binding"/>
    <property type="evidence" value="ECO:0007669"/>
    <property type="project" value="InterPro"/>
</dbReference>
<proteinExistence type="predicted"/>
<evidence type="ECO:0000313" key="4">
    <source>
        <dbReference type="Proteomes" id="UP001152795"/>
    </source>
</evidence>
<dbReference type="OrthoDB" id="5964820at2759"/>
<dbReference type="InterPro" id="IPR002859">
    <property type="entry name" value="PKD/REJ-like"/>
</dbReference>
<dbReference type="InterPro" id="IPR036397">
    <property type="entry name" value="RNaseH_sf"/>
</dbReference>
<dbReference type="EMBL" id="CACRXK020002419">
    <property type="protein sequence ID" value="CAB3994216.1"/>
    <property type="molecule type" value="Genomic_DNA"/>
</dbReference>
<dbReference type="GO" id="GO:0016020">
    <property type="term" value="C:membrane"/>
    <property type="evidence" value="ECO:0007669"/>
    <property type="project" value="TreeGrafter"/>
</dbReference>
<dbReference type="PANTHER" id="PTHR10877">
    <property type="entry name" value="POLYCYSTIN FAMILY MEMBER"/>
    <property type="match status" value="1"/>
</dbReference>
<feature type="domain" description="PKD/REJ-like" evidence="1">
    <location>
        <begin position="329"/>
        <end position="463"/>
    </location>
</feature>
<dbReference type="GO" id="GO:0005262">
    <property type="term" value="F:calcium channel activity"/>
    <property type="evidence" value="ECO:0007669"/>
    <property type="project" value="TreeGrafter"/>
</dbReference>
<gene>
    <name evidence="3" type="ORF">PACLA_8A077502</name>
</gene>
<evidence type="ECO:0000313" key="3">
    <source>
        <dbReference type="EMBL" id="CAB3994216.1"/>
    </source>
</evidence>
<protein>
    <submittedName>
        <fullName evidence="3">Retrovirus-related Pol poly from transposon opus</fullName>
    </submittedName>
</protein>
<dbReference type="GO" id="GO:0050982">
    <property type="term" value="P:detection of mechanical stimulus"/>
    <property type="evidence" value="ECO:0007669"/>
    <property type="project" value="TreeGrafter"/>
</dbReference>
<dbReference type="PANTHER" id="PTHR10877:SF194">
    <property type="entry name" value="LOCATION OF VULVA DEFECTIVE 1"/>
    <property type="match status" value="1"/>
</dbReference>
<keyword evidence="4" id="KW-1185">Reference proteome</keyword>
<evidence type="ECO:0000259" key="2">
    <source>
        <dbReference type="Pfam" id="PF05699"/>
    </source>
</evidence>
<evidence type="ECO:0000259" key="1">
    <source>
        <dbReference type="Pfam" id="PF02010"/>
    </source>
</evidence>
<accession>A0A6S7GW58</accession>
<dbReference type="GO" id="GO:0046983">
    <property type="term" value="F:protein dimerization activity"/>
    <property type="evidence" value="ECO:0007669"/>
    <property type="project" value="InterPro"/>
</dbReference>